<evidence type="ECO:0000259" key="6">
    <source>
        <dbReference type="Pfam" id="PF00137"/>
    </source>
</evidence>
<sequence>FSAIHQGKVAVAGIALVAKRPEESTKGVLMTAMVETYALLALLISILALFIPSWS</sequence>
<evidence type="ECO:0000313" key="7">
    <source>
        <dbReference type="EMBL" id="HIU60047.1"/>
    </source>
</evidence>
<keyword evidence="4 5" id="KW-0472">Membrane</keyword>
<comment type="subcellular location">
    <subcellularLocation>
        <location evidence="1">Membrane</location>
        <topology evidence="1">Multi-pass membrane protein</topology>
    </subcellularLocation>
</comment>
<keyword evidence="2 5" id="KW-0812">Transmembrane</keyword>
<reference evidence="7" key="2">
    <citation type="journal article" date="2021" name="PeerJ">
        <title>Extensive microbial diversity within the chicken gut microbiome revealed by metagenomics and culture.</title>
        <authorList>
            <person name="Gilroy R."/>
            <person name="Ravi A."/>
            <person name="Getino M."/>
            <person name="Pursley I."/>
            <person name="Horton D.L."/>
            <person name="Alikhan N.F."/>
            <person name="Baker D."/>
            <person name="Gharbi K."/>
            <person name="Hall N."/>
            <person name="Watson M."/>
            <person name="Adriaenssens E.M."/>
            <person name="Foster-Nyarko E."/>
            <person name="Jarju S."/>
            <person name="Secka A."/>
            <person name="Antonio M."/>
            <person name="Oren A."/>
            <person name="Chaudhuri R.R."/>
            <person name="La Ragione R."/>
            <person name="Hildebrand F."/>
            <person name="Pallen M.J."/>
        </authorList>
    </citation>
    <scope>NUCLEOTIDE SEQUENCE</scope>
    <source>
        <strain evidence="7">18911</strain>
    </source>
</reference>
<dbReference type="Pfam" id="PF00137">
    <property type="entry name" value="ATP-synt_C"/>
    <property type="match status" value="1"/>
</dbReference>
<evidence type="ECO:0000313" key="8">
    <source>
        <dbReference type="Proteomes" id="UP000824094"/>
    </source>
</evidence>
<gene>
    <name evidence="7" type="ORF">IAB05_01505</name>
</gene>
<reference evidence="7" key="1">
    <citation type="submission" date="2020-10" db="EMBL/GenBank/DDBJ databases">
        <authorList>
            <person name="Gilroy R."/>
        </authorList>
    </citation>
    <scope>NUCLEOTIDE SEQUENCE</scope>
    <source>
        <strain evidence="7">18911</strain>
    </source>
</reference>
<evidence type="ECO:0000256" key="4">
    <source>
        <dbReference type="ARBA" id="ARBA00023136"/>
    </source>
</evidence>
<dbReference type="Gene3D" id="1.20.120.610">
    <property type="entry name" value="lithium bound rotor ring of v- atpase"/>
    <property type="match status" value="1"/>
</dbReference>
<name>A0A9D1MGU5_9FIRM</name>
<protein>
    <recommendedName>
        <fullName evidence="6">V-ATPase proteolipid subunit C-like domain-containing protein</fullName>
    </recommendedName>
</protein>
<evidence type="ECO:0000256" key="1">
    <source>
        <dbReference type="ARBA" id="ARBA00004141"/>
    </source>
</evidence>
<keyword evidence="3 5" id="KW-1133">Transmembrane helix</keyword>
<dbReference type="GO" id="GO:0015078">
    <property type="term" value="F:proton transmembrane transporter activity"/>
    <property type="evidence" value="ECO:0007669"/>
    <property type="project" value="InterPro"/>
</dbReference>
<accession>A0A9D1MGU5</accession>
<evidence type="ECO:0000256" key="2">
    <source>
        <dbReference type="ARBA" id="ARBA00022692"/>
    </source>
</evidence>
<comment type="caution">
    <text evidence="7">The sequence shown here is derived from an EMBL/GenBank/DDBJ whole genome shotgun (WGS) entry which is preliminary data.</text>
</comment>
<dbReference type="CDD" id="cd18180">
    <property type="entry name" value="ATP-synt_Vo_Ao_c_NTPK_rpt2"/>
    <property type="match status" value="1"/>
</dbReference>
<evidence type="ECO:0000256" key="5">
    <source>
        <dbReference type="SAM" id="Phobius"/>
    </source>
</evidence>
<dbReference type="Proteomes" id="UP000824094">
    <property type="component" value="Unassembled WGS sequence"/>
</dbReference>
<proteinExistence type="predicted"/>
<dbReference type="AlphaFoldDB" id="A0A9D1MGU5"/>
<feature type="domain" description="V-ATPase proteolipid subunit C-like" evidence="6">
    <location>
        <begin position="1"/>
        <end position="47"/>
    </location>
</feature>
<organism evidence="7 8">
    <name type="scientific">Candidatus Stercoripulliclostridium merdigallinarum</name>
    <dbReference type="NCBI Taxonomy" id="2840951"/>
    <lineage>
        <taxon>Bacteria</taxon>
        <taxon>Bacillati</taxon>
        <taxon>Bacillota</taxon>
        <taxon>Clostridia</taxon>
        <taxon>Eubacteriales</taxon>
        <taxon>Candidatus Stercoripulliclostridium</taxon>
    </lineage>
</organism>
<feature type="transmembrane region" description="Helical" evidence="5">
    <location>
        <begin position="28"/>
        <end position="51"/>
    </location>
</feature>
<dbReference type="GO" id="GO:0033177">
    <property type="term" value="C:proton-transporting two-sector ATPase complex, proton-transporting domain"/>
    <property type="evidence" value="ECO:0007669"/>
    <property type="project" value="InterPro"/>
</dbReference>
<dbReference type="EMBL" id="DVNF01000050">
    <property type="protein sequence ID" value="HIU60047.1"/>
    <property type="molecule type" value="Genomic_DNA"/>
</dbReference>
<evidence type="ECO:0000256" key="3">
    <source>
        <dbReference type="ARBA" id="ARBA00022989"/>
    </source>
</evidence>
<dbReference type="SUPFAM" id="SSF81333">
    <property type="entry name" value="F1F0 ATP synthase subunit C"/>
    <property type="match status" value="1"/>
</dbReference>
<feature type="non-terminal residue" evidence="7">
    <location>
        <position position="1"/>
    </location>
</feature>
<dbReference type="InterPro" id="IPR002379">
    <property type="entry name" value="ATPase_proteolipid_c-like_dom"/>
</dbReference>
<dbReference type="InterPro" id="IPR035921">
    <property type="entry name" value="F/V-ATP_Csub_sf"/>
</dbReference>